<gene>
    <name evidence="2" type="ORF">C0099_14845</name>
</gene>
<dbReference type="PANTHER" id="PTHR38431">
    <property type="entry name" value="BLL2305 PROTEIN"/>
    <property type="match status" value="1"/>
</dbReference>
<dbReference type="RefSeq" id="WP_102248147.1">
    <property type="nucleotide sequence ID" value="NZ_CP025682.1"/>
</dbReference>
<accession>A0A2I6SA14</accession>
<name>A0A2I6SA14_9RHOO</name>
<evidence type="ECO:0000313" key="3">
    <source>
        <dbReference type="Proteomes" id="UP000242205"/>
    </source>
</evidence>
<dbReference type="InterPro" id="IPR036390">
    <property type="entry name" value="WH_DNA-bd_sf"/>
</dbReference>
<dbReference type="OrthoDB" id="9805928at2"/>
<evidence type="ECO:0000313" key="2">
    <source>
        <dbReference type="EMBL" id="AUN96103.1"/>
    </source>
</evidence>
<dbReference type="SUPFAM" id="SSF53850">
    <property type="entry name" value="Periplasmic binding protein-like II"/>
    <property type="match status" value="1"/>
</dbReference>
<dbReference type="KEGG" id="atw:C0099_14845"/>
<protein>
    <submittedName>
        <fullName evidence="2">LysR family transcriptional regulator</fullName>
    </submittedName>
</protein>
<keyword evidence="3" id="KW-1185">Reference proteome</keyword>
<dbReference type="Gene3D" id="1.10.10.10">
    <property type="entry name" value="Winged helix-like DNA-binding domain superfamily/Winged helix DNA-binding domain"/>
    <property type="match status" value="1"/>
</dbReference>
<dbReference type="Gene3D" id="3.40.190.10">
    <property type="entry name" value="Periplasmic binding protein-like II"/>
    <property type="match status" value="1"/>
</dbReference>
<dbReference type="PANTHER" id="PTHR38431:SF1">
    <property type="entry name" value="BLL2305 PROTEIN"/>
    <property type="match status" value="1"/>
</dbReference>
<reference evidence="2 3" key="1">
    <citation type="submission" date="2018-01" db="EMBL/GenBank/DDBJ databases">
        <authorList>
            <person name="Fu G.-Y."/>
        </authorList>
    </citation>
    <scope>NUCLEOTIDE SEQUENCE [LARGE SCALE GENOMIC DNA]</scope>
    <source>
        <strain evidence="2 3">SY39</strain>
    </source>
</reference>
<organism evidence="2 3">
    <name type="scientific">Pseudazoarcus pumilus</name>
    <dbReference type="NCBI Taxonomy" id="2067960"/>
    <lineage>
        <taxon>Bacteria</taxon>
        <taxon>Pseudomonadati</taxon>
        <taxon>Pseudomonadota</taxon>
        <taxon>Betaproteobacteria</taxon>
        <taxon>Rhodocyclales</taxon>
        <taxon>Zoogloeaceae</taxon>
        <taxon>Pseudazoarcus</taxon>
    </lineage>
</organism>
<feature type="domain" description="PBP" evidence="1">
    <location>
        <begin position="144"/>
        <end position="326"/>
    </location>
</feature>
<dbReference type="Pfam" id="PF12727">
    <property type="entry name" value="PBP_like"/>
    <property type="match status" value="1"/>
</dbReference>
<dbReference type="AlphaFoldDB" id="A0A2I6SA14"/>
<dbReference type="InterPro" id="IPR036388">
    <property type="entry name" value="WH-like_DNA-bd_sf"/>
</dbReference>
<dbReference type="Proteomes" id="UP000242205">
    <property type="component" value="Chromosome"/>
</dbReference>
<proteinExistence type="predicted"/>
<evidence type="ECO:0000259" key="1">
    <source>
        <dbReference type="Pfam" id="PF12727"/>
    </source>
</evidence>
<dbReference type="SUPFAM" id="SSF46785">
    <property type="entry name" value="Winged helix' DNA-binding domain"/>
    <property type="match status" value="1"/>
</dbReference>
<dbReference type="EMBL" id="CP025682">
    <property type="protein sequence ID" value="AUN96103.1"/>
    <property type="molecule type" value="Genomic_DNA"/>
</dbReference>
<dbReference type="InterPro" id="IPR024370">
    <property type="entry name" value="PBP_domain"/>
</dbReference>
<sequence>MKFNVTIKPAWHVSRDGDAHLSLPGLLALLAMVDELGQIEQACAQLGVSYRHGWGLLRTGEEVFGSPLVSKARGRGTTLTALGKKLLWADKRIAARLAPTLDSLASELEAELLKSIEHKEHILRINASHGFAVETLRGFLVDNDIPVDLKYRGSLDSVASLARGDCDVAGFHVPLGEFESAAWAQYMKWLRPRKHRLIHLAERQQGLFVLPGNPKHITGLADLTREDVAFVNRQPGSGTRILLDLLLEARSIDSSRIRGFQNSELTHAAVAAYIASGMADVGFGVRTAAHRFKLDFIGIARERYFIACNASAVKSAAVRGMIDIMQREDFRTAVSALPGYDGTDTGQQLTLDEAVPSG</sequence>